<dbReference type="Proteomes" id="UP001367508">
    <property type="component" value="Unassembled WGS sequence"/>
</dbReference>
<gene>
    <name evidence="1" type="ORF">VNO77_34101</name>
</gene>
<dbReference type="AlphaFoldDB" id="A0AAN9KGZ8"/>
<keyword evidence="2" id="KW-1185">Reference proteome</keyword>
<organism evidence="1 2">
    <name type="scientific">Canavalia gladiata</name>
    <name type="common">Sword bean</name>
    <name type="synonym">Dolichos gladiatus</name>
    <dbReference type="NCBI Taxonomy" id="3824"/>
    <lineage>
        <taxon>Eukaryota</taxon>
        <taxon>Viridiplantae</taxon>
        <taxon>Streptophyta</taxon>
        <taxon>Embryophyta</taxon>
        <taxon>Tracheophyta</taxon>
        <taxon>Spermatophyta</taxon>
        <taxon>Magnoliopsida</taxon>
        <taxon>eudicotyledons</taxon>
        <taxon>Gunneridae</taxon>
        <taxon>Pentapetalae</taxon>
        <taxon>rosids</taxon>
        <taxon>fabids</taxon>
        <taxon>Fabales</taxon>
        <taxon>Fabaceae</taxon>
        <taxon>Papilionoideae</taxon>
        <taxon>50 kb inversion clade</taxon>
        <taxon>NPAAA clade</taxon>
        <taxon>indigoferoid/millettioid clade</taxon>
        <taxon>Phaseoleae</taxon>
        <taxon>Canavalia</taxon>
    </lineage>
</organism>
<comment type="caution">
    <text evidence="1">The sequence shown here is derived from an EMBL/GenBank/DDBJ whole genome shotgun (WGS) entry which is preliminary data.</text>
</comment>
<dbReference type="EMBL" id="JAYMYQ010000008">
    <property type="protein sequence ID" value="KAK7315549.1"/>
    <property type="molecule type" value="Genomic_DNA"/>
</dbReference>
<protein>
    <submittedName>
        <fullName evidence="1">Uncharacterized protein</fullName>
    </submittedName>
</protein>
<proteinExistence type="predicted"/>
<evidence type="ECO:0000313" key="1">
    <source>
        <dbReference type="EMBL" id="KAK7315549.1"/>
    </source>
</evidence>
<name>A0AAN9KGZ8_CANGL</name>
<sequence length="90" mass="9816">MSLRAPTGMVLRDLKPSYEAALKISQEFSRHKRKIGQVVEHALPSNPAKPALQFLNQVKGVLPSISGIVQVALPTVLTSRSQVRVPVFSV</sequence>
<accession>A0AAN9KGZ8</accession>
<evidence type="ECO:0000313" key="2">
    <source>
        <dbReference type="Proteomes" id="UP001367508"/>
    </source>
</evidence>
<reference evidence="1 2" key="1">
    <citation type="submission" date="2024-01" db="EMBL/GenBank/DDBJ databases">
        <title>The genomes of 5 underutilized Papilionoideae crops provide insights into root nodulation and disease resistanc.</title>
        <authorList>
            <person name="Jiang F."/>
        </authorList>
    </citation>
    <scope>NUCLEOTIDE SEQUENCE [LARGE SCALE GENOMIC DNA]</scope>
    <source>
        <strain evidence="1">LVBAO_FW01</strain>
        <tissue evidence="1">Leaves</tissue>
    </source>
</reference>